<dbReference type="Proteomes" id="UP000037069">
    <property type="component" value="Unassembled WGS sequence"/>
</dbReference>
<keyword evidence="2" id="KW-0732">Signal</keyword>
<gene>
    <name evidence="3" type="ORF">FF38_05095</name>
</gene>
<reference evidence="3 4" key="1">
    <citation type="journal article" date="2015" name="Nat. Commun.">
        <title>Lucilia cuprina genome unlocks parasitic fly biology to underpin future interventions.</title>
        <authorList>
            <person name="Anstead C.A."/>
            <person name="Korhonen P.K."/>
            <person name="Young N.D."/>
            <person name="Hall R.S."/>
            <person name="Jex A.R."/>
            <person name="Murali S.C."/>
            <person name="Hughes D.S."/>
            <person name="Lee S.F."/>
            <person name="Perry T."/>
            <person name="Stroehlein A.J."/>
            <person name="Ansell B.R."/>
            <person name="Breugelmans B."/>
            <person name="Hofmann A."/>
            <person name="Qu J."/>
            <person name="Dugan S."/>
            <person name="Lee S.L."/>
            <person name="Chao H."/>
            <person name="Dinh H."/>
            <person name="Han Y."/>
            <person name="Doddapaneni H.V."/>
            <person name="Worley K.C."/>
            <person name="Muzny D.M."/>
            <person name="Ioannidis P."/>
            <person name="Waterhouse R.M."/>
            <person name="Zdobnov E.M."/>
            <person name="James P.J."/>
            <person name="Bagnall N.H."/>
            <person name="Kotze A.C."/>
            <person name="Gibbs R.A."/>
            <person name="Richards S."/>
            <person name="Batterham P."/>
            <person name="Gasser R.B."/>
        </authorList>
    </citation>
    <scope>NUCLEOTIDE SEQUENCE [LARGE SCALE GENOMIC DNA]</scope>
    <source>
        <strain evidence="3 4">LS</strain>
        <tissue evidence="3">Full body</tissue>
    </source>
</reference>
<dbReference type="OrthoDB" id="6436213at2759"/>
<evidence type="ECO:0008006" key="5">
    <source>
        <dbReference type="Google" id="ProtNLM"/>
    </source>
</evidence>
<evidence type="ECO:0000256" key="2">
    <source>
        <dbReference type="SAM" id="SignalP"/>
    </source>
</evidence>
<accession>A0A0L0C5N5</accession>
<dbReference type="PANTHER" id="PTHR10380:SF224">
    <property type="entry name" value="CUTICULAR PROTEIN 12A"/>
    <property type="match status" value="1"/>
</dbReference>
<dbReference type="GO" id="GO:0008010">
    <property type="term" value="F:structural constituent of chitin-based larval cuticle"/>
    <property type="evidence" value="ECO:0007669"/>
    <property type="project" value="TreeGrafter"/>
</dbReference>
<dbReference type="EMBL" id="JRES01000882">
    <property type="protein sequence ID" value="KNC27600.1"/>
    <property type="molecule type" value="Genomic_DNA"/>
</dbReference>
<keyword evidence="4" id="KW-1185">Reference proteome</keyword>
<evidence type="ECO:0000313" key="3">
    <source>
        <dbReference type="EMBL" id="KNC27600.1"/>
    </source>
</evidence>
<dbReference type="AlphaFoldDB" id="A0A0L0C5N5"/>
<dbReference type="InterPro" id="IPR000618">
    <property type="entry name" value="Insect_cuticle"/>
</dbReference>
<feature type="chain" id="PRO_5005535930" description="Cuticle protein 6" evidence="2">
    <location>
        <begin position="24"/>
        <end position="360"/>
    </location>
</feature>
<dbReference type="PANTHER" id="PTHR10380">
    <property type="entry name" value="CUTICLE PROTEIN"/>
    <property type="match status" value="1"/>
</dbReference>
<sequence>MKISYMKIFWCLIVVLQQQQGYGQELGKSQANSYFYLKQNGGYEYAFNTDTGLQSAQTADQANEVTGHYMYYEKGVPFMVKYRAGRNGYQPEIIPAEKLMNGNFKSYTAPENSLITRDSRTSSHHEANANGYRLSATNTLQTPKVSSFNIGSDSTLNFVQSALKTMQTQPMHMSFTSELGQIQHPPVHTTTSSRPVTSSTVLQPVTRNDVQDINNLALLPSSSISEAKHPYSFNYNADQSARSETSDPAGNVVGSYSYYDEAGYHDISYKANDDTGFVVLGGNLAHNQLSGPSSHHQPQRRQLFRNSNFNFNNYRITSDPRLSSNALDERNLGKRSLRNAVDDRDTGKRSLRKFRRYAKW</sequence>
<evidence type="ECO:0000313" key="4">
    <source>
        <dbReference type="Proteomes" id="UP000037069"/>
    </source>
</evidence>
<proteinExistence type="predicted"/>
<organism evidence="3 4">
    <name type="scientific">Lucilia cuprina</name>
    <name type="common">Green bottle fly</name>
    <name type="synonym">Australian sheep blowfly</name>
    <dbReference type="NCBI Taxonomy" id="7375"/>
    <lineage>
        <taxon>Eukaryota</taxon>
        <taxon>Metazoa</taxon>
        <taxon>Ecdysozoa</taxon>
        <taxon>Arthropoda</taxon>
        <taxon>Hexapoda</taxon>
        <taxon>Insecta</taxon>
        <taxon>Pterygota</taxon>
        <taxon>Neoptera</taxon>
        <taxon>Endopterygota</taxon>
        <taxon>Diptera</taxon>
        <taxon>Brachycera</taxon>
        <taxon>Muscomorpha</taxon>
        <taxon>Oestroidea</taxon>
        <taxon>Calliphoridae</taxon>
        <taxon>Luciliinae</taxon>
        <taxon>Lucilia</taxon>
    </lineage>
</organism>
<dbReference type="Pfam" id="PF00379">
    <property type="entry name" value="Chitin_bind_4"/>
    <property type="match status" value="2"/>
</dbReference>
<dbReference type="GO" id="GO:0062129">
    <property type="term" value="C:chitin-based extracellular matrix"/>
    <property type="evidence" value="ECO:0007669"/>
    <property type="project" value="TreeGrafter"/>
</dbReference>
<name>A0A0L0C5N5_LUCCU</name>
<evidence type="ECO:0000256" key="1">
    <source>
        <dbReference type="PROSITE-ProRule" id="PRU00497"/>
    </source>
</evidence>
<comment type="caution">
    <text evidence="3">The sequence shown here is derived from an EMBL/GenBank/DDBJ whole genome shotgun (WGS) entry which is preliminary data.</text>
</comment>
<keyword evidence="1" id="KW-0193">Cuticle</keyword>
<dbReference type="InterPro" id="IPR050468">
    <property type="entry name" value="Cuticle_Struct_Prot"/>
</dbReference>
<feature type="signal peptide" evidence="2">
    <location>
        <begin position="1"/>
        <end position="23"/>
    </location>
</feature>
<dbReference type="PROSITE" id="PS51155">
    <property type="entry name" value="CHIT_BIND_RR_2"/>
    <property type="match status" value="1"/>
</dbReference>
<protein>
    <recommendedName>
        <fullName evidence="5">Cuticle protein 6</fullName>
    </recommendedName>
</protein>